<organism evidence="9 10">
    <name type="scientific">Kwoniella shandongensis</name>
    <dbReference type="NCBI Taxonomy" id="1734106"/>
    <lineage>
        <taxon>Eukaryota</taxon>
        <taxon>Fungi</taxon>
        <taxon>Dikarya</taxon>
        <taxon>Basidiomycota</taxon>
        <taxon>Agaricomycotina</taxon>
        <taxon>Tremellomycetes</taxon>
        <taxon>Tremellales</taxon>
        <taxon>Cryptococcaceae</taxon>
        <taxon>Kwoniella</taxon>
    </lineage>
</organism>
<dbReference type="Proteomes" id="UP000322225">
    <property type="component" value="Chromosome 2"/>
</dbReference>
<evidence type="ECO:0000256" key="4">
    <source>
        <dbReference type="ARBA" id="ARBA00023212"/>
    </source>
</evidence>
<dbReference type="PANTHER" id="PTHR19302:SF33">
    <property type="entry name" value="GAMMA-TUBULIN COMPLEX COMPONENT 5"/>
    <property type="match status" value="1"/>
</dbReference>
<dbReference type="InterPro" id="IPR042241">
    <property type="entry name" value="GCP_C_sf"/>
</dbReference>
<keyword evidence="2 5" id="KW-0963">Cytoplasm</keyword>
<keyword evidence="3 5" id="KW-0493">Microtubule</keyword>
<evidence type="ECO:0000313" key="10">
    <source>
        <dbReference type="Proteomes" id="UP000322225"/>
    </source>
</evidence>
<evidence type="ECO:0000259" key="7">
    <source>
        <dbReference type="Pfam" id="PF04130"/>
    </source>
</evidence>
<dbReference type="EMBL" id="CP144052">
    <property type="protein sequence ID" value="WWD16762.1"/>
    <property type="molecule type" value="Genomic_DNA"/>
</dbReference>
<feature type="region of interest" description="Disordered" evidence="6">
    <location>
        <begin position="884"/>
        <end position="938"/>
    </location>
</feature>
<feature type="compositionally biased region" description="Acidic residues" evidence="6">
    <location>
        <begin position="176"/>
        <end position="186"/>
    </location>
</feature>
<dbReference type="GeneID" id="43590780"/>
<sequence length="1004" mass="112821">MSTHPTLPKLAQQLVLSLIPELKEVKDRGVTNQLANHVLREVRNDVHGGARKEWDEVKGNVEGLSRTAQIKVQTDLAEALDKNLRTLERCRDIGSKGWEEDVPIRMGNLPQHIHLLLNLSTKPTSQTHDFAHSYLHCQLPQGPTADQILYREIMETDPYDPGEVYDEEVLSGWTDSDSDDLDVESSSEDRGTSSAEDEDIRTPDTVALRAQRRRAEEQRKKEEEEDRKMQAEEVVRGLKEGYWNRPGEVGEMKEGLYGWKELTTGASAAAIAARVLTERGIGNKAVKASQLQRELIFALSGRPGVLFDFTSDRQCTVKSDHPQVQYLSPGALEGLLETFKIRATQAAQIRAFIDTKLLSTPSSSSSGAARRQTSKVNRTQQAFAEACRGVINGFDTWLSEQEAAFTLGSVTGTASAASTPLLLNLELEKQHAPLLEHLSSFIPHSRSPTILLNLIYSTIISLNQTMSSHHLPALHYIFLLSAQPTWRILGKWLRHGMPIPSSLTDPEQSTFSTFDDETELDQEFFITRDRDVSWADEDFWECGFVVGGEGWPLWMGEEVGEMVLEAGKARGLLRSLLGNVASVEEWSSLNEVVGLPTSTLGHDNGAGLGYETVDILESVTTHLKPMCQITQFHLRRVLDEECGLDQHLDAIEGMMYLKGFEVMHDWALGLFDKVKSGAKWKDFQILTSTLRDSIEKKQAGWMNPSAVRVSTVRSQTALEGPRALSVIRADYQVPFPLSQLFTSTSIELRAEVFSLLLQLSLGRYLLAGTKGLDKEVLSRCHTREDESEIRSLWLVRQKITWFLDTLYIWLTGRVIETQTKVYRTKLESMTSLRSMIALELEHTRSIRDYAFLNPASFELHEAILSILDMTNTISECVTSFLAQTIPNQSETRPTPGPSSNNITERRKPRQRQRQRRRRKDISSSDEEDSNEVVRHDPKEGWQVGEASISFVELSLGQRIERMNKELEDAVALIKKGVDGLAQNLTAGGGGEVWGMLSWDLEEWK</sequence>
<protein>
    <recommendedName>
        <fullName evidence="5">Spindle pole body component</fullName>
    </recommendedName>
</protein>
<feature type="compositionally biased region" description="Basic and acidic residues" evidence="6">
    <location>
        <begin position="213"/>
        <end position="229"/>
    </location>
</feature>
<dbReference type="GO" id="GO:0007020">
    <property type="term" value="P:microtubule nucleation"/>
    <property type="evidence" value="ECO:0007669"/>
    <property type="project" value="InterPro"/>
</dbReference>
<reference evidence="9" key="2">
    <citation type="submission" date="2024-01" db="EMBL/GenBank/DDBJ databases">
        <title>Comparative genomics of Cryptococcus and Kwoniella reveals pathogenesis evolution and contrasting modes of karyotype evolution via chromosome fusion or intercentromeric recombination.</title>
        <authorList>
            <person name="Coelho M.A."/>
            <person name="David-Palma M."/>
            <person name="Shea T."/>
            <person name="Bowers K."/>
            <person name="McGinley-Smith S."/>
            <person name="Mohammad A.W."/>
            <person name="Gnirke A."/>
            <person name="Yurkov A.M."/>
            <person name="Nowrousian M."/>
            <person name="Sun S."/>
            <person name="Cuomo C.A."/>
            <person name="Heitman J."/>
        </authorList>
    </citation>
    <scope>NUCLEOTIDE SEQUENCE</scope>
    <source>
        <strain evidence="9">CBS 12478</strain>
    </source>
</reference>
<dbReference type="GO" id="GO:0005874">
    <property type="term" value="C:microtubule"/>
    <property type="evidence" value="ECO:0007669"/>
    <property type="project" value="UniProtKB-KW"/>
</dbReference>
<evidence type="ECO:0000259" key="8">
    <source>
        <dbReference type="Pfam" id="PF17681"/>
    </source>
</evidence>
<dbReference type="InterPro" id="IPR007259">
    <property type="entry name" value="GCP"/>
</dbReference>
<dbReference type="GO" id="GO:0000922">
    <property type="term" value="C:spindle pole"/>
    <property type="evidence" value="ECO:0007669"/>
    <property type="project" value="InterPro"/>
</dbReference>
<dbReference type="GO" id="GO:0051225">
    <property type="term" value="P:spindle assembly"/>
    <property type="evidence" value="ECO:0007669"/>
    <property type="project" value="TreeGrafter"/>
</dbReference>
<dbReference type="Pfam" id="PF17681">
    <property type="entry name" value="GCP_N_terminal"/>
    <property type="match status" value="1"/>
</dbReference>
<dbReference type="AlphaFoldDB" id="A0AAJ8LFE8"/>
<dbReference type="InterPro" id="IPR041470">
    <property type="entry name" value="GCP_N"/>
</dbReference>
<keyword evidence="10" id="KW-1185">Reference proteome</keyword>
<gene>
    <name evidence="9" type="ORF">CI109_101194</name>
</gene>
<accession>A0AAJ8LFE8</accession>
<dbReference type="GO" id="GO:0000930">
    <property type="term" value="C:gamma-tubulin complex"/>
    <property type="evidence" value="ECO:0007669"/>
    <property type="project" value="TreeGrafter"/>
</dbReference>
<feature type="domain" description="Gamma tubulin complex component protein N-terminal" evidence="8">
    <location>
        <begin position="293"/>
        <end position="638"/>
    </location>
</feature>
<evidence type="ECO:0000313" key="9">
    <source>
        <dbReference type="EMBL" id="WWD16762.1"/>
    </source>
</evidence>
<dbReference type="InterPro" id="IPR040457">
    <property type="entry name" value="GCP_C"/>
</dbReference>
<keyword evidence="4 5" id="KW-0206">Cytoskeleton</keyword>
<evidence type="ECO:0000256" key="3">
    <source>
        <dbReference type="ARBA" id="ARBA00022701"/>
    </source>
</evidence>
<evidence type="ECO:0000256" key="5">
    <source>
        <dbReference type="RuleBase" id="RU363050"/>
    </source>
</evidence>
<feature type="domain" description="Gamma tubulin complex component C-terminal" evidence="7">
    <location>
        <begin position="685"/>
        <end position="905"/>
    </location>
</feature>
<comment type="similarity">
    <text evidence="1 5">Belongs to the TUBGCP family.</text>
</comment>
<dbReference type="GO" id="GO:0043015">
    <property type="term" value="F:gamma-tubulin binding"/>
    <property type="evidence" value="ECO:0007669"/>
    <property type="project" value="InterPro"/>
</dbReference>
<dbReference type="RefSeq" id="XP_065822989.1">
    <property type="nucleotide sequence ID" value="XM_065966917.1"/>
</dbReference>
<dbReference type="GO" id="GO:0005816">
    <property type="term" value="C:spindle pole body"/>
    <property type="evidence" value="ECO:0007669"/>
    <property type="project" value="UniProtKB-ARBA"/>
</dbReference>
<feature type="compositionally biased region" description="Polar residues" evidence="6">
    <location>
        <begin position="884"/>
        <end position="902"/>
    </location>
</feature>
<evidence type="ECO:0000256" key="1">
    <source>
        <dbReference type="ARBA" id="ARBA00010337"/>
    </source>
</evidence>
<dbReference type="Gene3D" id="1.20.120.1900">
    <property type="entry name" value="Gamma-tubulin complex, C-terminal domain"/>
    <property type="match status" value="1"/>
</dbReference>
<reference evidence="9" key="1">
    <citation type="submission" date="2017-08" db="EMBL/GenBank/DDBJ databases">
        <authorList>
            <person name="Cuomo C."/>
            <person name="Billmyre B."/>
            <person name="Heitman J."/>
        </authorList>
    </citation>
    <scope>NUCLEOTIDE SEQUENCE</scope>
    <source>
        <strain evidence="9">CBS 12478</strain>
    </source>
</reference>
<feature type="region of interest" description="Disordered" evidence="6">
    <location>
        <begin position="172"/>
        <end position="229"/>
    </location>
</feature>
<evidence type="ECO:0000256" key="2">
    <source>
        <dbReference type="ARBA" id="ARBA00022490"/>
    </source>
</evidence>
<dbReference type="GO" id="GO:0051011">
    <property type="term" value="F:microtubule minus-end binding"/>
    <property type="evidence" value="ECO:0007669"/>
    <property type="project" value="TreeGrafter"/>
</dbReference>
<dbReference type="Pfam" id="PF04130">
    <property type="entry name" value="GCP_C_terminal"/>
    <property type="match status" value="1"/>
</dbReference>
<feature type="compositionally biased region" description="Basic residues" evidence="6">
    <location>
        <begin position="906"/>
        <end position="919"/>
    </location>
</feature>
<dbReference type="GO" id="GO:0000278">
    <property type="term" value="P:mitotic cell cycle"/>
    <property type="evidence" value="ECO:0007669"/>
    <property type="project" value="TreeGrafter"/>
</dbReference>
<dbReference type="KEGG" id="ksn:43590780"/>
<name>A0AAJ8LFE8_9TREE</name>
<dbReference type="PANTHER" id="PTHR19302">
    <property type="entry name" value="GAMMA TUBULIN COMPLEX PROTEIN"/>
    <property type="match status" value="1"/>
</dbReference>
<dbReference type="GO" id="GO:0051321">
    <property type="term" value="P:meiotic cell cycle"/>
    <property type="evidence" value="ECO:0007669"/>
    <property type="project" value="TreeGrafter"/>
</dbReference>
<proteinExistence type="inferred from homology"/>
<comment type="subcellular location">
    <subcellularLocation>
        <location evidence="5">Cytoplasm</location>
        <location evidence="5">Cytoskeleton</location>
        <location evidence="5">Microtubule organizing center</location>
    </subcellularLocation>
</comment>
<dbReference type="GO" id="GO:0031122">
    <property type="term" value="P:cytoplasmic microtubule organization"/>
    <property type="evidence" value="ECO:0007669"/>
    <property type="project" value="TreeGrafter"/>
</dbReference>
<evidence type="ECO:0000256" key="6">
    <source>
        <dbReference type="SAM" id="MobiDB-lite"/>
    </source>
</evidence>